<comment type="subcellular location">
    <subcellularLocation>
        <location evidence="2">Cell inner membrane</location>
        <topology evidence="2">Multi-pass membrane protein</topology>
    </subcellularLocation>
</comment>
<evidence type="ECO:0000256" key="11">
    <source>
        <dbReference type="ARBA" id="ARBA00022741"/>
    </source>
</evidence>
<keyword evidence="10 18" id="KW-0812">Transmembrane</keyword>
<evidence type="ECO:0000256" key="7">
    <source>
        <dbReference type="ARBA" id="ARBA00022553"/>
    </source>
</evidence>
<keyword evidence="21" id="KW-1185">Reference proteome</keyword>
<evidence type="ECO:0000256" key="14">
    <source>
        <dbReference type="ARBA" id="ARBA00022989"/>
    </source>
</evidence>
<dbReference type="InterPro" id="IPR000014">
    <property type="entry name" value="PAS"/>
</dbReference>
<comment type="function">
    <text evidence="17">Member of the two-component regulatory system PhoR/PhoB involved in the phosphate regulon genes expression. PhoR may function as a membrane-associated protein kinase that phosphorylates PhoB in response to environmental signals.</text>
</comment>
<dbReference type="FunFam" id="3.30.565.10:FF:000006">
    <property type="entry name" value="Sensor histidine kinase WalK"/>
    <property type="match status" value="1"/>
</dbReference>
<keyword evidence="13" id="KW-0067">ATP-binding</keyword>
<dbReference type="STRING" id="81479.RA876_09000"/>
<dbReference type="Pfam" id="PF02518">
    <property type="entry name" value="HATPase_c"/>
    <property type="match status" value="1"/>
</dbReference>
<evidence type="ECO:0000256" key="3">
    <source>
        <dbReference type="ARBA" id="ARBA00012438"/>
    </source>
</evidence>
<sequence length="446" mass="49360">MFLRIVSFLVVQLLGAGLGLWLGLSWTDRYVDALWGALLAATLWFVLDSVRAGRALAWLIPERPPLLPLKSGVWGEALERTQRLLRNKDNLINDSNTRLQDFLLALQASPNGVILLDGESRIEWCNHTAATHFGLDAVRDLAQVVGNLVRDPGFVSYLAVKQFDRELLMSGRESTATRPVRLSVQLYPYGGGRKLLLSRDVTAVEQAEAMRRDFVANVSHEIRTPLTVLSGFVETLQTLELEPLERDSYLDLMAQQGRRMQSLVDDLLTLSKLEGSPSPGVDVWSSVLTLMRQLAQDAHSLTRVINIDGKALHDLKFECLFQGEIAGVAAELHSAMGNLVSNAIRYTPPGGQIWVSFKRLPGGQATFEVLDSGAGIAPEHLPRLTERFYRVDRSRSRETGGTGLGLAIVKHVAQRHGGYLTVESRLGKGSSFRITFPAERLREAAY</sequence>
<comment type="caution">
    <text evidence="20">The sequence shown here is derived from an EMBL/GenBank/DDBJ whole genome shotgun (WGS) entry which is preliminary data.</text>
</comment>
<evidence type="ECO:0000256" key="1">
    <source>
        <dbReference type="ARBA" id="ARBA00000085"/>
    </source>
</evidence>
<evidence type="ECO:0000256" key="6">
    <source>
        <dbReference type="ARBA" id="ARBA00022475"/>
    </source>
</evidence>
<dbReference type="EC" id="2.7.13.3" evidence="3"/>
<keyword evidence="7" id="KW-0597">Phosphoprotein</keyword>
<dbReference type="Pfam" id="PF00512">
    <property type="entry name" value="HisKA"/>
    <property type="match status" value="1"/>
</dbReference>
<keyword evidence="14 18" id="KW-1133">Transmembrane helix</keyword>
<dbReference type="InterPro" id="IPR035965">
    <property type="entry name" value="PAS-like_dom_sf"/>
</dbReference>
<dbReference type="InterPro" id="IPR003661">
    <property type="entry name" value="HisK_dim/P_dom"/>
</dbReference>
<dbReference type="Gene3D" id="3.30.565.10">
    <property type="entry name" value="Histidine kinase-like ATPase, C-terminal domain"/>
    <property type="match status" value="1"/>
</dbReference>
<keyword evidence="8" id="KW-0592">Phosphate transport</keyword>
<accession>A0A1Q8YFD9</accession>
<dbReference type="GO" id="GO:0016036">
    <property type="term" value="P:cellular response to phosphate starvation"/>
    <property type="evidence" value="ECO:0007669"/>
    <property type="project" value="TreeGrafter"/>
</dbReference>
<dbReference type="SUPFAM" id="SSF55874">
    <property type="entry name" value="ATPase domain of HSP90 chaperone/DNA topoisomerase II/histidine kinase"/>
    <property type="match status" value="1"/>
</dbReference>
<evidence type="ECO:0000256" key="5">
    <source>
        <dbReference type="ARBA" id="ARBA00022448"/>
    </source>
</evidence>
<dbReference type="InterPro" id="IPR036097">
    <property type="entry name" value="HisK_dim/P_sf"/>
</dbReference>
<evidence type="ECO:0000256" key="9">
    <source>
        <dbReference type="ARBA" id="ARBA00022679"/>
    </source>
</evidence>
<dbReference type="SMART" id="SM00388">
    <property type="entry name" value="HisKA"/>
    <property type="match status" value="1"/>
</dbReference>
<gene>
    <name evidence="20" type="primary">phoR</name>
    <name evidence="20" type="ORF">BLL52_3001</name>
</gene>
<evidence type="ECO:0000256" key="18">
    <source>
        <dbReference type="SAM" id="Phobius"/>
    </source>
</evidence>
<feature type="transmembrane region" description="Helical" evidence="18">
    <location>
        <begin position="5"/>
        <end position="24"/>
    </location>
</feature>
<dbReference type="SUPFAM" id="SSF47384">
    <property type="entry name" value="Homodimeric domain of signal transducing histidine kinase"/>
    <property type="match status" value="1"/>
</dbReference>
<evidence type="ECO:0000259" key="19">
    <source>
        <dbReference type="PROSITE" id="PS50109"/>
    </source>
</evidence>
<evidence type="ECO:0000256" key="12">
    <source>
        <dbReference type="ARBA" id="ARBA00022777"/>
    </source>
</evidence>
<evidence type="ECO:0000256" key="2">
    <source>
        <dbReference type="ARBA" id="ARBA00004429"/>
    </source>
</evidence>
<evidence type="ECO:0000256" key="16">
    <source>
        <dbReference type="ARBA" id="ARBA00023136"/>
    </source>
</evidence>
<organism evidence="20 21">
    <name type="scientific">Rhodoferax antarcticus ANT.BR</name>
    <dbReference type="NCBI Taxonomy" id="1111071"/>
    <lineage>
        <taxon>Bacteria</taxon>
        <taxon>Pseudomonadati</taxon>
        <taxon>Pseudomonadota</taxon>
        <taxon>Betaproteobacteria</taxon>
        <taxon>Burkholderiales</taxon>
        <taxon>Comamonadaceae</taxon>
        <taxon>Rhodoferax</taxon>
    </lineage>
</organism>
<dbReference type="RefSeq" id="WP_075587122.1">
    <property type="nucleotide sequence ID" value="NZ_MSYM01000013.1"/>
</dbReference>
<dbReference type="GO" id="GO:0005886">
    <property type="term" value="C:plasma membrane"/>
    <property type="evidence" value="ECO:0007669"/>
    <property type="project" value="UniProtKB-SubCell"/>
</dbReference>
<dbReference type="PANTHER" id="PTHR45453">
    <property type="entry name" value="PHOSPHATE REGULON SENSOR PROTEIN PHOR"/>
    <property type="match status" value="1"/>
</dbReference>
<dbReference type="FunFam" id="1.10.287.130:FF:000001">
    <property type="entry name" value="Two-component sensor histidine kinase"/>
    <property type="match status" value="1"/>
</dbReference>
<dbReference type="SUPFAM" id="SSF55785">
    <property type="entry name" value="PYP-like sensor domain (PAS domain)"/>
    <property type="match status" value="1"/>
</dbReference>
<dbReference type="PANTHER" id="PTHR45453:SF1">
    <property type="entry name" value="PHOSPHATE REGULON SENSOR PROTEIN PHOR"/>
    <property type="match status" value="1"/>
</dbReference>
<dbReference type="SMART" id="SM00387">
    <property type="entry name" value="HATPase_c"/>
    <property type="match status" value="1"/>
</dbReference>
<dbReference type="GO" id="GO:0006817">
    <property type="term" value="P:phosphate ion transport"/>
    <property type="evidence" value="ECO:0007669"/>
    <property type="project" value="UniProtKB-KW"/>
</dbReference>
<evidence type="ECO:0000256" key="4">
    <source>
        <dbReference type="ARBA" id="ARBA00019665"/>
    </source>
</evidence>
<evidence type="ECO:0000313" key="20">
    <source>
        <dbReference type="EMBL" id="OLP06761.1"/>
    </source>
</evidence>
<dbReference type="InterPro" id="IPR050351">
    <property type="entry name" value="BphY/WalK/GraS-like"/>
</dbReference>
<dbReference type="PRINTS" id="PR00344">
    <property type="entry name" value="BCTRLSENSOR"/>
</dbReference>
<keyword evidence="5" id="KW-0813">Transport</keyword>
<evidence type="ECO:0000256" key="10">
    <source>
        <dbReference type="ARBA" id="ARBA00022692"/>
    </source>
</evidence>
<keyword evidence="9 20" id="KW-0808">Transferase</keyword>
<dbReference type="InterPro" id="IPR004358">
    <property type="entry name" value="Sig_transdc_His_kin-like_C"/>
</dbReference>
<evidence type="ECO:0000256" key="15">
    <source>
        <dbReference type="ARBA" id="ARBA00023012"/>
    </source>
</evidence>
<protein>
    <recommendedName>
        <fullName evidence="4">Phosphate regulon sensor protein PhoR</fullName>
        <ecNumber evidence="3">2.7.13.3</ecNumber>
    </recommendedName>
</protein>
<keyword evidence="16 18" id="KW-0472">Membrane</keyword>
<keyword evidence="11" id="KW-0547">Nucleotide-binding</keyword>
<dbReference type="CDD" id="cd00082">
    <property type="entry name" value="HisKA"/>
    <property type="match status" value="1"/>
</dbReference>
<dbReference type="GO" id="GO:0005524">
    <property type="term" value="F:ATP binding"/>
    <property type="evidence" value="ECO:0007669"/>
    <property type="project" value="UniProtKB-KW"/>
</dbReference>
<dbReference type="Pfam" id="PF13188">
    <property type="entry name" value="PAS_8"/>
    <property type="match status" value="1"/>
</dbReference>
<reference evidence="20 21" key="1">
    <citation type="submission" date="2017-01" db="EMBL/GenBank/DDBJ databases">
        <title>Genome sequence of Rhodoferax antarcticus ANT.BR, a psychrophilic purple nonsulfur bacterium from an Antarctic microbial mat.</title>
        <authorList>
            <person name="Baker J."/>
            <person name="Riester C."/>
            <person name="Skinner B."/>
            <person name="Newell A."/>
            <person name="Swingley W."/>
            <person name="Madigan M."/>
            <person name="Jung D."/>
            <person name="Asao M."/>
            <person name="Chen M."/>
            <person name="Loughlin P."/>
            <person name="Pan H."/>
            <person name="Lin S."/>
            <person name="Li N."/>
            <person name="Shaw J."/>
            <person name="Prado M."/>
            <person name="Sherman C."/>
            <person name="Li X."/>
            <person name="Tang J."/>
            <person name="Blankenship R."/>
            <person name="Zhao T."/>
            <person name="Touchman J."/>
            <person name="Sattley M."/>
        </authorList>
    </citation>
    <scope>NUCLEOTIDE SEQUENCE [LARGE SCALE GENOMIC DNA]</scope>
    <source>
        <strain evidence="20 21">ANT.BR</strain>
    </source>
</reference>
<evidence type="ECO:0000256" key="8">
    <source>
        <dbReference type="ARBA" id="ARBA00022592"/>
    </source>
</evidence>
<dbReference type="GO" id="GO:0004721">
    <property type="term" value="F:phosphoprotein phosphatase activity"/>
    <property type="evidence" value="ECO:0007669"/>
    <property type="project" value="TreeGrafter"/>
</dbReference>
<dbReference type="PROSITE" id="PS50109">
    <property type="entry name" value="HIS_KIN"/>
    <property type="match status" value="1"/>
</dbReference>
<dbReference type="InterPro" id="IPR003594">
    <property type="entry name" value="HATPase_dom"/>
</dbReference>
<keyword evidence="12 20" id="KW-0418">Kinase</keyword>
<proteinExistence type="predicted"/>
<keyword evidence="6" id="KW-1003">Cell membrane</keyword>
<comment type="catalytic activity">
    <reaction evidence="1">
        <text>ATP + protein L-histidine = ADP + protein N-phospho-L-histidine.</text>
        <dbReference type="EC" id="2.7.13.3"/>
    </reaction>
</comment>
<keyword evidence="15" id="KW-0902">Two-component regulatory system</keyword>
<evidence type="ECO:0000256" key="17">
    <source>
        <dbReference type="ARBA" id="ARBA00025207"/>
    </source>
</evidence>
<name>A0A1Q8YFD9_9BURK</name>
<dbReference type="InterPro" id="IPR036890">
    <property type="entry name" value="HATPase_C_sf"/>
</dbReference>
<dbReference type="NCBIfam" id="TIGR02966">
    <property type="entry name" value="phoR_proteo"/>
    <property type="match status" value="1"/>
</dbReference>
<feature type="domain" description="Histidine kinase" evidence="19">
    <location>
        <begin position="217"/>
        <end position="440"/>
    </location>
</feature>
<dbReference type="Gene3D" id="1.10.287.130">
    <property type="match status" value="1"/>
</dbReference>
<dbReference type="InterPro" id="IPR014310">
    <property type="entry name" value="Sig_transdc_His_kinase_PhoR"/>
</dbReference>
<evidence type="ECO:0000313" key="21">
    <source>
        <dbReference type="Proteomes" id="UP000185911"/>
    </source>
</evidence>
<evidence type="ECO:0000256" key="13">
    <source>
        <dbReference type="ARBA" id="ARBA00022840"/>
    </source>
</evidence>
<dbReference type="AlphaFoldDB" id="A0A1Q8YFD9"/>
<dbReference type="GO" id="GO:0000155">
    <property type="term" value="F:phosphorelay sensor kinase activity"/>
    <property type="evidence" value="ECO:0007669"/>
    <property type="project" value="InterPro"/>
</dbReference>
<dbReference type="InterPro" id="IPR005467">
    <property type="entry name" value="His_kinase_dom"/>
</dbReference>
<dbReference type="EMBL" id="MSYM01000013">
    <property type="protein sequence ID" value="OLP06761.1"/>
    <property type="molecule type" value="Genomic_DNA"/>
</dbReference>
<dbReference type="Proteomes" id="UP000185911">
    <property type="component" value="Unassembled WGS sequence"/>
</dbReference>